<name>A0AAW0ZID1_9HYME</name>
<organism evidence="1 2">
    <name type="scientific">Tetragonisca angustula</name>
    <dbReference type="NCBI Taxonomy" id="166442"/>
    <lineage>
        <taxon>Eukaryota</taxon>
        <taxon>Metazoa</taxon>
        <taxon>Ecdysozoa</taxon>
        <taxon>Arthropoda</taxon>
        <taxon>Hexapoda</taxon>
        <taxon>Insecta</taxon>
        <taxon>Pterygota</taxon>
        <taxon>Neoptera</taxon>
        <taxon>Endopterygota</taxon>
        <taxon>Hymenoptera</taxon>
        <taxon>Apocrita</taxon>
        <taxon>Aculeata</taxon>
        <taxon>Apoidea</taxon>
        <taxon>Anthophila</taxon>
        <taxon>Apidae</taxon>
        <taxon>Tetragonisca</taxon>
    </lineage>
</organism>
<dbReference type="Proteomes" id="UP001432146">
    <property type="component" value="Unassembled WGS sequence"/>
</dbReference>
<evidence type="ECO:0000313" key="2">
    <source>
        <dbReference type="Proteomes" id="UP001432146"/>
    </source>
</evidence>
<keyword evidence="2" id="KW-1185">Reference proteome</keyword>
<gene>
    <name evidence="1" type="ORF">QLX08_009182</name>
</gene>
<comment type="caution">
    <text evidence="1">The sequence shown here is derived from an EMBL/GenBank/DDBJ whole genome shotgun (WGS) entry which is preliminary data.</text>
</comment>
<reference evidence="1 2" key="1">
    <citation type="submission" date="2024-05" db="EMBL/GenBank/DDBJ databases">
        <title>The nuclear and mitochondrial genome assemblies of Tetragonisca angustula (Apidae: Meliponini), a tiny yet remarkable pollinator in the Neotropics.</title>
        <authorList>
            <person name="Ferrari R."/>
            <person name="Ricardo P.C."/>
            <person name="Dias F.C."/>
            <person name="Araujo N.S."/>
            <person name="Soares D.O."/>
            <person name="Zhou Q.-S."/>
            <person name="Zhu C.-D."/>
            <person name="Coutinho L."/>
            <person name="Airas M.C."/>
            <person name="Batista T.M."/>
        </authorList>
    </citation>
    <scope>NUCLEOTIDE SEQUENCE [LARGE SCALE GENOMIC DNA]</scope>
    <source>
        <strain evidence="1">ASF017062</strain>
        <tissue evidence="1">Abdomen</tissue>
    </source>
</reference>
<sequence>MIQKNGHPITWKCVRVIVSMALPNASLWRHNCLELPSCPTSNPNPSCISTPEKRMVPFCVVFADSDAVPPGTS</sequence>
<proteinExistence type="predicted"/>
<evidence type="ECO:0000313" key="1">
    <source>
        <dbReference type="EMBL" id="KAK9296918.1"/>
    </source>
</evidence>
<dbReference type="AlphaFoldDB" id="A0AAW0ZID1"/>
<protein>
    <submittedName>
        <fullName evidence="1">Uncharacterized protein</fullName>
    </submittedName>
</protein>
<accession>A0AAW0ZID1</accession>
<dbReference type="EMBL" id="JAWNGG020000200">
    <property type="protein sequence ID" value="KAK9296918.1"/>
    <property type="molecule type" value="Genomic_DNA"/>
</dbReference>